<evidence type="ECO:0000256" key="7">
    <source>
        <dbReference type="ARBA" id="ARBA00022723"/>
    </source>
</evidence>
<protein>
    <recommendedName>
        <fullName evidence="10">Malic enzyme</fullName>
    </recommendedName>
</protein>
<dbReference type="InterPro" id="IPR008664">
    <property type="entry name" value="LISCH7"/>
</dbReference>
<keyword evidence="9 10" id="KW-0560">Oxidoreductase</keyword>
<dbReference type="CDD" id="cd05312">
    <property type="entry name" value="NAD_bind_1_malic_enz"/>
    <property type="match status" value="1"/>
</dbReference>
<dbReference type="OrthoDB" id="5365701at2759"/>
<dbReference type="SUPFAM" id="SSF51735">
    <property type="entry name" value="NAD(P)-binding Rossmann-fold domains"/>
    <property type="match status" value="1"/>
</dbReference>
<dbReference type="Gene3D" id="3.40.50.10380">
    <property type="entry name" value="Malic enzyme, N-terminal domain"/>
    <property type="match status" value="1"/>
</dbReference>
<comment type="similarity">
    <text evidence="4 10">Belongs to the malic enzymes family.</text>
</comment>
<dbReference type="SMART" id="SM01274">
    <property type="entry name" value="malic"/>
    <property type="match status" value="1"/>
</dbReference>
<feature type="transmembrane region" description="Helical" evidence="12">
    <location>
        <begin position="6"/>
        <end position="25"/>
    </location>
</feature>
<name>A0A8S4AG62_9TELE</name>
<evidence type="ECO:0000256" key="9">
    <source>
        <dbReference type="ARBA" id="ARBA00023002"/>
    </source>
</evidence>
<feature type="region of interest" description="Disordered" evidence="11">
    <location>
        <begin position="371"/>
        <end position="537"/>
    </location>
</feature>
<keyword evidence="8" id="KW-0965">Cell junction</keyword>
<keyword evidence="6" id="KW-0796">Tight junction</keyword>
<evidence type="ECO:0000259" key="13">
    <source>
        <dbReference type="PROSITE" id="PS50835"/>
    </source>
</evidence>
<feature type="compositionally biased region" description="Low complexity" evidence="11">
    <location>
        <begin position="385"/>
        <end position="414"/>
    </location>
</feature>
<dbReference type="InterPro" id="IPR036291">
    <property type="entry name" value="NAD(P)-bd_dom_sf"/>
</dbReference>
<feature type="compositionally biased region" description="Basic and acidic residues" evidence="11">
    <location>
        <begin position="475"/>
        <end position="494"/>
    </location>
</feature>
<dbReference type="Proteomes" id="UP000677803">
    <property type="component" value="Unassembled WGS sequence"/>
</dbReference>
<evidence type="ECO:0000256" key="8">
    <source>
        <dbReference type="ARBA" id="ARBA00022949"/>
    </source>
</evidence>
<dbReference type="EMBL" id="CAJRST010001113">
    <property type="protein sequence ID" value="CAG5865738.1"/>
    <property type="molecule type" value="Genomic_DNA"/>
</dbReference>
<dbReference type="InterPro" id="IPR036179">
    <property type="entry name" value="Ig-like_dom_sf"/>
</dbReference>
<dbReference type="PROSITE" id="PS00331">
    <property type="entry name" value="MALIC_ENZYMES"/>
    <property type="match status" value="1"/>
</dbReference>
<dbReference type="SUPFAM" id="SSF48726">
    <property type="entry name" value="Immunoglobulin"/>
    <property type="match status" value="1"/>
</dbReference>
<dbReference type="PANTHER" id="PTHR23406">
    <property type="entry name" value="MALIC ENZYME-RELATED"/>
    <property type="match status" value="1"/>
</dbReference>
<feature type="transmembrane region" description="Helical" evidence="12">
    <location>
        <begin position="160"/>
        <end position="182"/>
    </location>
</feature>
<dbReference type="GO" id="GO:0005923">
    <property type="term" value="C:bicellular tight junction"/>
    <property type="evidence" value="ECO:0007669"/>
    <property type="project" value="UniProtKB-SubCell"/>
</dbReference>
<dbReference type="GO" id="GO:0006108">
    <property type="term" value="P:malate metabolic process"/>
    <property type="evidence" value="ECO:0007669"/>
    <property type="project" value="TreeGrafter"/>
</dbReference>
<dbReference type="InterPro" id="IPR001891">
    <property type="entry name" value="Malic_OxRdtase"/>
</dbReference>
<feature type="domain" description="Ig-like" evidence="13">
    <location>
        <begin position="15"/>
        <end position="159"/>
    </location>
</feature>
<reference evidence="14" key="1">
    <citation type="submission" date="2021-05" db="EMBL/GenBank/DDBJ databases">
        <authorList>
            <person name="Tigano A."/>
        </authorList>
    </citation>
    <scope>NUCLEOTIDE SEQUENCE</scope>
</reference>
<evidence type="ECO:0000256" key="11">
    <source>
        <dbReference type="SAM" id="MobiDB-lite"/>
    </source>
</evidence>
<comment type="caution">
    <text evidence="14">The sequence shown here is derived from an EMBL/GenBank/DDBJ whole genome shotgun (WGS) entry which is preliminary data.</text>
</comment>
<dbReference type="InterPro" id="IPR012302">
    <property type="entry name" value="Malic_NAD-bd"/>
</dbReference>
<dbReference type="InterPro" id="IPR013783">
    <property type="entry name" value="Ig-like_fold"/>
</dbReference>
<dbReference type="NCBIfam" id="NF010052">
    <property type="entry name" value="PRK13529.1"/>
    <property type="match status" value="1"/>
</dbReference>
<evidence type="ECO:0000256" key="4">
    <source>
        <dbReference type="ARBA" id="ARBA00008785"/>
    </source>
</evidence>
<keyword evidence="12" id="KW-0812">Transmembrane</keyword>
<evidence type="ECO:0000313" key="14">
    <source>
        <dbReference type="EMBL" id="CAG5865738.1"/>
    </source>
</evidence>
<dbReference type="GO" id="GO:0005739">
    <property type="term" value="C:mitochondrion"/>
    <property type="evidence" value="ECO:0007669"/>
    <property type="project" value="TreeGrafter"/>
</dbReference>
<evidence type="ECO:0000256" key="6">
    <source>
        <dbReference type="ARBA" id="ARBA00022427"/>
    </source>
</evidence>
<evidence type="ECO:0000256" key="12">
    <source>
        <dbReference type="SAM" id="Phobius"/>
    </source>
</evidence>
<comment type="similarity">
    <text evidence="5">Belongs to the immunoglobulin superfamily. LISCH7 family.</text>
</comment>
<comment type="cofactor">
    <cofactor evidence="2">
        <name>Mg(2+)</name>
        <dbReference type="ChEBI" id="CHEBI:18420"/>
    </cofactor>
</comment>
<evidence type="ECO:0000256" key="2">
    <source>
        <dbReference type="ARBA" id="ARBA00001946"/>
    </source>
</evidence>
<comment type="cofactor">
    <cofactor evidence="1">
        <name>Mn(2+)</name>
        <dbReference type="ChEBI" id="CHEBI:29035"/>
    </cofactor>
</comment>
<keyword evidence="12" id="KW-0472">Membrane</keyword>
<dbReference type="InterPro" id="IPR046346">
    <property type="entry name" value="Aminoacid_DH-like_N_sf"/>
</dbReference>
<dbReference type="SUPFAM" id="SSF53223">
    <property type="entry name" value="Aminoacid dehydrogenase-like, N-terminal domain"/>
    <property type="match status" value="1"/>
</dbReference>
<dbReference type="InterPro" id="IPR015884">
    <property type="entry name" value="Malic_enzyme_CS"/>
</dbReference>
<dbReference type="GO" id="GO:0051287">
    <property type="term" value="F:NAD binding"/>
    <property type="evidence" value="ECO:0007669"/>
    <property type="project" value="InterPro"/>
</dbReference>
<dbReference type="FunFam" id="3.40.50.720:FF:000060">
    <property type="entry name" value="Malic enzyme"/>
    <property type="match status" value="1"/>
</dbReference>
<keyword evidence="15" id="KW-1185">Reference proteome</keyword>
<evidence type="ECO:0000256" key="3">
    <source>
        <dbReference type="ARBA" id="ARBA00004435"/>
    </source>
</evidence>
<dbReference type="InterPro" id="IPR012301">
    <property type="entry name" value="Malic_N_dom"/>
</dbReference>
<evidence type="ECO:0000256" key="10">
    <source>
        <dbReference type="RuleBase" id="RU003426"/>
    </source>
</evidence>
<proteinExistence type="inferred from homology"/>
<keyword evidence="12" id="KW-1133">Transmembrane helix</keyword>
<keyword evidence="7 10" id="KW-0479">Metal-binding</keyword>
<dbReference type="PANTHER" id="PTHR23406:SF20">
    <property type="entry name" value="NADP-DEPENDENT MALIC ENZYME, MITOCHONDRIAL"/>
    <property type="match status" value="1"/>
</dbReference>
<dbReference type="PROSITE" id="PS50835">
    <property type="entry name" value="IG_LIKE"/>
    <property type="match status" value="1"/>
</dbReference>
<sequence>MGKMTLVALLLVLLPTELLSIQVVITETERTTMLFSSVILRCDYTTSANPQEVLVTWRFKSFCKDPVLEFYSAAYQAALQLGQNPADDCPDSQRTVRTVVQKRGINEPMLGAEYRNRKITIQNLANLVINEVMWWDNGMYYCSVDAPGDTTGDSDREMKLIVLHWLTVLLIIMGALLLIMLLCICCCQCCPQKCCCYVRCPCCPQTCCCPEKAVMQHRMLKEAQKAMAPWMNGPPIYAPISTAASSQGVPILYSGSYQDYPDKQDFAMAPMHLQPLALPQQPPPPPQHHMNSSMRGTNQVLDYLENQVRGMDVGAHQMQMAPPGVQYMPASYSHLQPQSTPPAVQYTPGPPSMLSALDDMGVRGEERRVITLPPIIQRGPSFSSRRLPAGGEGARAAPRVSSQSSGSTGRSAGGLPRDGRRYRESPPPRRGILRDYSEDSDWERRRGRAPHGSSRNERAGSGGRRAGSGARPRARSRDHLMEELHSRAARRERSYSPPQRRGGAWSSDEEDSRRKKADKGKSWPEKPPSYYSIEPERSLGRRNYNRLSAGLPHSGSEPANVTGSWISCQAIPVGENRYERRAVGYRGASYENRSQENSSYSHFPGSMSSLPGRAALSVCRRAAAGGLRALAPGPGHPAVGGPLPADRAARGCHSDAARKGSVYTKKRGYDITRNPHLNKGMAFTLEERLQLGIHGLLPPCFLSQDVQVLRVMKSYETRSNPLDKYILLMTLQDRNEKLFYRVLTSDIEEFMPIVYTPTVGLACQQYGHAFRRPRGLFITIHDRGHIATMLNSWPEEDIKAIVVTDGERILGLGDLGSYGMGIPVGKLALYTACGGVRPQQCLPVLLDALLDDPLYIGLKHKRIRGKEYDELIDEFMQAVTDKYGMSCLIQFEDFANSNAFRILNKYRNRYCTFNDDIQGTASVAVAGILASLRITKNKLSDHTFVFQGAGEAALGIAHLLIMAMAKEGLSREQAAKRIWMVDSKGLIVKGRSHLNHEKQEFAHEHPHLKTLEEAVQTIKPTAIIGVAAIGGAFTEKIIKDMASFNERPIIFALSNPTSKAECTAEQCYTLTEGRGVFASGSPFSKVTLADGRTFYPGQGNNAYVFPGVALGVIACGVRHVSEDIFLTTAEAIADMVTEEHLAEGRLYPPLNTIREVSFKIAVKIINHAYKHNIASVYPEPKDKESFVLSHIYSPDYDSFTLDTYSWPQDAMNVQDV</sequence>
<gene>
    <name evidence="14" type="ORF">MMEN_LOCUS2394</name>
</gene>
<dbReference type="PRINTS" id="PR00072">
    <property type="entry name" value="MALOXRDTASE"/>
</dbReference>
<dbReference type="Pfam" id="PF00390">
    <property type="entry name" value="malic"/>
    <property type="match status" value="1"/>
</dbReference>
<evidence type="ECO:0000256" key="1">
    <source>
        <dbReference type="ARBA" id="ARBA00001936"/>
    </source>
</evidence>
<dbReference type="FunFam" id="3.40.50.10380:FF:000004">
    <property type="entry name" value="Malic enzyme"/>
    <property type="match status" value="1"/>
</dbReference>
<dbReference type="Gene3D" id="3.40.50.720">
    <property type="entry name" value="NAD(P)-binding Rossmann-like Domain"/>
    <property type="match status" value="1"/>
</dbReference>
<dbReference type="GO" id="GO:0004473">
    <property type="term" value="F:malate dehydrogenase (decarboxylating) (NADP+) activity"/>
    <property type="evidence" value="ECO:0007669"/>
    <property type="project" value="TreeGrafter"/>
</dbReference>
<dbReference type="Pfam" id="PF03949">
    <property type="entry name" value="Malic_M"/>
    <property type="match status" value="1"/>
</dbReference>
<dbReference type="InterPro" id="IPR007110">
    <property type="entry name" value="Ig-like_dom"/>
</dbReference>
<dbReference type="Gene3D" id="2.60.40.10">
    <property type="entry name" value="Immunoglobulins"/>
    <property type="match status" value="1"/>
</dbReference>
<dbReference type="GO" id="GO:0046872">
    <property type="term" value="F:metal ion binding"/>
    <property type="evidence" value="ECO:0007669"/>
    <property type="project" value="UniProtKB-KW"/>
</dbReference>
<feature type="compositionally biased region" description="Basic and acidic residues" evidence="11">
    <location>
        <begin position="417"/>
        <end position="437"/>
    </location>
</feature>
<organism evidence="14 15">
    <name type="scientific">Menidia menidia</name>
    <name type="common">Atlantic silverside</name>
    <dbReference type="NCBI Taxonomy" id="238744"/>
    <lineage>
        <taxon>Eukaryota</taxon>
        <taxon>Metazoa</taxon>
        <taxon>Chordata</taxon>
        <taxon>Craniata</taxon>
        <taxon>Vertebrata</taxon>
        <taxon>Euteleostomi</taxon>
        <taxon>Actinopterygii</taxon>
        <taxon>Neopterygii</taxon>
        <taxon>Teleostei</taxon>
        <taxon>Neoteleostei</taxon>
        <taxon>Acanthomorphata</taxon>
        <taxon>Ovalentaria</taxon>
        <taxon>Atherinomorphae</taxon>
        <taxon>Atheriniformes</taxon>
        <taxon>Atherinopsidae</taxon>
        <taxon>Menidiinae</taxon>
        <taxon>Menidia</taxon>
    </lineage>
</organism>
<dbReference type="SMART" id="SM00919">
    <property type="entry name" value="Malic_M"/>
    <property type="match status" value="1"/>
</dbReference>
<accession>A0A8S4AG62</accession>
<comment type="subcellular location">
    <subcellularLocation>
        <location evidence="3">Cell junction</location>
        <location evidence="3">Tight junction</location>
    </subcellularLocation>
</comment>
<evidence type="ECO:0000313" key="15">
    <source>
        <dbReference type="Proteomes" id="UP000677803"/>
    </source>
</evidence>
<dbReference type="AlphaFoldDB" id="A0A8S4AG62"/>
<evidence type="ECO:0000256" key="5">
    <source>
        <dbReference type="ARBA" id="ARBA00009491"/>
    </source>
</evidence>
<dbReference type="InterPro" id="IPR037062">
    <property type="entry name" value="Malic_N_dom_sf"/>
</dbReference>
<dbReference type="Pfam" id="PF05624">
    <property type="entry name" value="LSR"/>
    <property type="match status" value="1"/>
</dbReference>